<dbReference type="RefSeq" id="YP_009018757.1">
    <property type="nucleotide sequence ID" value="NC_023744.1"/>
</dbReference>
<organism evidence="2 3">
    <name type="scientific">Mycobacterium phage DS6A</name>
    <dbReference type="NCBI Taxonomy" id="45764"/>
    <lineage>
        <taxon>Viruses</taxon>
        <taxon>Duplodnaviria</taxon>
        <taxon>Heunggongvirae</taxon>
        <taxon>Uroviricota</taxon>
        <taxon>Caudoviricetes</taxon>
        <taxon>Hnatkovirus</taxon>
        <taxon>Hnatkovirus DS6A</taxon>
    </lineage>
</organism>
<dbReference type="InterPro" id="IPR038726">
    <property type="entry name" value="PDDEXK_AddAB-type"/>
</dbReference>
<protein>
    <recommendedName>
        <fullName evidence="1">PD-(D/E)XK endonuclease-like domain-containing protein</fullName>
    </recommendedName>
</protein>
<dbReference type="GeneID" id="18990067"/>
<dbReference type="EMBL" id="JN698994">
    <property type="protein sequence ID" value="AER47623.1"/>
    <property type="molecule type" value="Genomic_DNA"/>
</dbReference>
<evidence type="ECO:0000259" key="1">
    <source>
        <dbReference type="Pfam" id="PF12705"/>
    </source>
</evidence>
<evidence type="ECO:0000313" key="2">
    <source>
        <dbReference type="EMBL" id="AER47623.1"/>
    </source>
</evidence>
<keyword evidence="3" id="KW-1185">Reference proteome</keyword>
<dbReference type="OrthoDB" id="4462at10239"/>
<dbReference type="Pfam" id="PF12705">
    <property type="entry name" value="PDDEXK_1"/>
    <property type="match status" value="1"/>
</dbReference>
<gene>
    <name evidence="2" type="primary">69</name>
    <name evidence="2" type="ORF">DS6A_69</name>
</gene>
<evidence type="ECO:0000313" key="3">
    <source>
        <dbReference type="Proteomes" id="UP000005857"/>
    </source>
</evidence>
<dbReference type="Proteomes" id="UP000005857">
    <property type="component" value="Segment"/>
</dbReference>
<dbReference type="KEGG" id="vg:18990067"/>
<proteinExistence type="predicted"/>
<reference evidence="2 3" key="1">
    <citation type="journal article" date="2012" name="J. Virol.">
        <title>Complete Genome Sequences of 138 Mycobacteriophages.</title>
        <authorList>
            <consortium name="the Science Education Alliance Phage Hunters Advancing Genomics and Evolutionary Science Program"/>
            <consortium name="the KwaZulu-Natal Research Institute for Tuberculosis and HIV Mycobacterial Genetics Course Students"/>
            <consortium name="the Phage Hunters Integrating Research and Education Program"/>
            <person name="Hatfull G.F."/>
        </authorList>
    </citation>
    <scope>NUCLEOTIDE SEQUENCE [LARGE SCALE GENOMIC DNA]</scope>
</reference>
<sequence>MIATANDGIERDRWGRPKIYPKPGRGKTHADVIASKHRTHQPKGYRRTTTFISILEDRYALEQWAQRMAIAGTVRSEDLTARALAADPTEDRDALNAIAREALDGMRTKLKADMGSYLHACTEHLDRGGSRSDLLPPAEWASLASTDRQAYDLRDDDYPLADRDADLDAYDDVKRRYGLRFATIETMRVFDPWEVAGTPDRTGTGTDERFGNKWLVLDLKTGGDLDYDNTKRTHAMQLAMYAHSTAYTAAEGRHDDVPPVNRDRGVIIHLPARTGQAVLHFADLKRGWAGCVAAQRVWEWRKERDMLTKVDEWQPANHLQKLALNPSFAEAAAAAGSKDELRELWARAYKSGPGVLNDGFKAAVKKRLAELEAVA</sequence>
<accession>G8I4H9</accession>
<name>G8I4H9_9CAUD</name>
<feature type="domain" description="PD-(D/E)XK endonuclease-like" evidence="1">
    <location>
        <begin position="107"/>
        <end position="282"/>
    </location>
</feature>